<accession>A0A1G8NPL2</accession>
<proteinExistence type="predicted"/>
<dbReference type="EMBL" id="FNDZ01000004">
    <property type="protein sequence ID" value="SDI82115.1"/>
    <property type="molecule type" value="Genomic_DNA"/>
</dbReference>
<evidence type="ECO:0000259" key="1">
    <source>
        <dbReference type="PROSITE" id="PS51186"/>
    </source>
</evidence>
<dbReference type="Proteomes" id="UP000183255">
    <property type="component" value="Unassembled WGS sequence"/>
</dbReference>
<dbReference type="Pfam" id="PF13527">
    <property type="entry name" value="Acetyltransf_9"/>
    <property type="match status" value="1"/>
</dbReference>
<organism evidence="2 3">
    <name type="scientific">Proteiniclasticum ruminis</name>
    <dbReference type="NCBI Taxonomy" id="398199"/>
    <lineage>
        <taxon>Bacteria</taxon>
        <taxon>Bacillati</taxon>
        <taxon>Bacillota</taxon>
        <taxon>Clostridia</taxon>
        <taxon>Eubacteriales</taxon>
        <taxon>Clostridiaceae</taxon>
        <taxon>Proteiniclasticum</taxon>
    </lineage>
</organism>
<dbReference type="Gene3D" id="3.40.630.30">
    <property type="match status" value="1"/>
</dbReference>
<evidence type="ECO:0000313" key="2">
    <source>
        <dbReference type="EMBL" id="SDI82115.1"/>
    </source>
</evidence>
<dbReference type="InterPro" id="IPR000182">
    <property type="entry name" value="GNAT_dom"/>
</dbReference>
<gene>
    <name evidence="2" type="ORF">SAMN05421804_104264</name>
</gene>
<dbReference type="PROSITE" id="PS51186">
    <property type="entry name" value="GNAT"/>
    <property type="match status" value="1"/>
</dbReference>
<dbReference type="RefSeq" id="WP_051651569.1">
    <property type="nucleotide sequence ID" value="NZ_FNDZ01000004.1"/>
</dbReference>
<dbReference type="AlphaFoldDB" id="A0A1G8NPL2"/>
<protein>
    <submittedName>
        <fullName evidence="2">Acetyltransferase (GNAT) domain-containing protein</fullName>
    </submittedName>
</protein>
<sequence>MMRFDCHVRENQILKESFFKLSKEIFGIRFDLWEESGCWTNSYIPYCFHEDGQVLANASVNLMKLTVEGEIYEAVQIGTVMTRREFRGQGLSEKLLRKILADFEGKTDLIYLLANEDAMSLYQRAGFEPVPAVRCFLPAEAYIKEGNQLLSMKKTLEELMALKKASVPVTDRLWSKEDRHILPFYYVHGFQDMILEPIEDVTILAEMEGDTFHLYDVLSPHKVSLAEVLRSIVPRNALRVELHFTPNEALSGLYREPDPDSGFMVHKSSRAAMPNNLTYPTIITA</sequence>
<feature type="domain" description="N-acetyltransferase" evidence="1">
    <location>
        <begin position="12"/>
        <end position="157"/>
    </location>
</feature>
<name>A0A1G8NPL2_9CLOT</name>
<dbReference type="SUPFAM" id="SSF55729">
    <property type="entry name" value="Acyl-CoA N-acyltransferases (Nat)"/>
    <property type="match status" value="1"/>
</dbReference>
<dbReference type="GO" id="GO:0016747">
    <property type="term" value="F:acyltransferase activity, transferring groups other than amino-acyl groups"/>
    <property type="evidence" value="ECO:0007669"/>
    <property type="project" value="InterPro"/>
</dbReference>
<evidence type="ECO:0000313" key="3">
    <source>
        <dbReference type="Proteomes" id="UP000183255"/>
    </source>
</evidence>
<keyword evidence="2" id="KW-0808">Transferase</keyword>
<reference evidence="2 3" key="1">
    <citation type="submission" date="2016-10" db="EMBL/GenBank/DDBJ databases">
        <authorList>
            <person name="de Groot N.N."/>
        </authorList>
    </citation>
    <scope>NUCLEOTIDE SEQUENCE [LARGE SCALE GENOMIC DNA]</scope>
    <source>
        <strain evidence="2 3">CGMCC 1.5058</strain>
    </source>
</reference>
<dbReference type="InterPro" id="IPR016181">
    <property type="entry name" value="Acyl_CoA_acyltransferase"/>
</dbReference>